<protein>
    <recommendedName>
        <fullName evidence="4">Prepilin-type N-terminal cleavage/methylation domain-containing protein</fullName>
    </recommendedName>
</protein>
<evidence type="ECO:0000313" key="2">
    <source>
        <dbReference type="EMBL" id="PIR94791.1"/>
    </source>
</evidence>
<sequence>MLQEEQKQKSKKIKENGNYFLIFLSFCFDFFKSLKNVFKRNSQQPNGFTLIELIVGMGIFVLVVLTVMGIFQQVIYAQRRAIGTQNIQDNLRYFMEVTTKEIRTAKRNFGTCADVPSGQIYEVNNNTLYFQNQYDECVAYFLDDTRLKIARNGTELFVTPDEIIVPYLFFYHKDNAQDAIVMLMAVSVLDFFPTGSNIIIQNTISSRYYLEGEIL</sequence>
<evidence type="ECO:0008006" key="4">
    <source>
        <dbReference type="Google" id="ProtNLM"/>
    </source>
</evidence>
<reference evidence="3" key="1">
    <citation type="submission" date="2017-09" db="EMBL/GenBank/DDBJ databases">
        <title>Depth-based differentiation of microbial function through sediment-hosted aquifers and enrichment of novel symbionts in the deep terrestrial subsurface.</title>
        <authorList>
            <person name="Probst A.J."/>
            <person name="Ladd B."/>
            <person name="Jarett J.K."/>
            <person name="Geller-Mcgrath D.E."/>
            <person name="Sieber C.M.K."/>
            <person name="Emerson J.B."/>
            <person name="Anantharaman K."/>
            <person name="Thomas B.C."/>
            <person name="Malmstrom R."/>
            <person name="Stieglmeier M."/>
            <person name="Klingl A."/>
            <person name="Woyke T."/>
            <person name="Ryan C.M."/>
            <person name="Banfield J.F."/>
        </authorList>
    </citation>
    <scope>NUCLEOTIDE SEQUENCE [LARGE SCALE GENOMIC DNA]</scope>
</reference>
<keyword evidence="1" id="KW-0812">Transmembrane</keyword>
<name>A0A2H0V6W8_9BACT</name>
<proteinExistence type="predicted"/>
<dbReference type="EMBL" id="PFAN01000112">
    <property type="protein sequence ID" value="PIR94791.1"/>
    <property type="molecule type" value="Genomic_DNA"/>
</dbReference>
<keyword evidence="1" id="KW-1133">Transmembrane helix</keyword>
<comment type="caution">
    <text evidence="2">The sequence shown here is derived from an EMBL/GenBank/DDBJ whole genome shotgun (WGS) entry which is preliminary data.</text>
</comment>
<feature type="transmembrane region" description="Helical" evidence="1">
    <location>
        <begin position="20"/>
        <end position="38"/>
    </location>
</feature>
<accession>A0A2H0V6W8</accession>
<organism evidence="2 3">
    <name type="scientific">Candidatus Falkowbacteria bacterium CG10_big_fil_rev_8_21_14_0_10_37_6</name>
    <dbReference type="NCBI Taxonomy" id="1974563"/>
    <lineage>
        <taxon>Bacteria</taxon>
        <taxon>Candidatus Falkowiibacteriota</taxon>
    </lineage>
</organism>
<evidence type="ECO:0000313" key="3">
    <source>
        <dbReference type="Proteomes" id="UP000228614"/>
    </source>
</evidence>
<keyword evidence="1" id="KW-0472">Membrane</keyword>
<gene>
    <name evidence="2" type="ORF">COT95_02260</name>
</gene>
<dbReference type="AlphaFoldDB" id="A0A2H0V6W8"/>
<dbReference type="Proteomes" id="UP000228614">
    <property type="component" value="Unassembled WGS sequence"/>
</dbReference>
<feature type="transmembrane region" description="Helical" evidence="1">
    <location>
        <begin position="50"/>
        <end position="71"/>
    </location>
</feature>
<evidence type="ECO:0000256" key="1">
    <source>
        <dbReference type="SAM" id="Phobius"/>
    </source>
</evidence>